<sequence length="321" mass="37392">WQFGAFMCRATPYLQGVAVCASVNTLVVIAVDRYIAICHVMRQRNTKRMARVILFFIWFVALLLMTPWAVYYKLEKYNSTVQTFDVCVEDFPKKVHEKAFFLGVIFLMCYAMPLVFIVACYSMICYRVWHRNAPGITSSRGVIERSKVRVLKMLIVVVLLFMFSWMPLYIIRLKVLFDEHINAEEMSVIHEVAFPFAQWLGTSNSCMNPLVYCFFSQKIRSRIRAMLCCAKPETRSLYSCRSIYNSSLEPPSSIRQARYKADAFANGHSRHGHYHNDGNVYHHRSSRLETLRTSRTDTQRSLRLEGELCQLQQNNTRSTHV</sequence>
<evidence type="ECO:0000313" key="11">
    <source>
        <dbReference type="Proteomes" id="UP000678393"/>
    </source>
</evidence>
<dbReference type="GO" id="GO:0032870">
    <property type="term" value="P:cellular response to hormone stimulus"/>
    <property type="evidence" value="ECO:0007669"/>
    <property type="project" value="TreeGrafter"/>
</dbReference>
<dbReference type="PANTHER" id="PTHR24241:SF76">
    <property type="entry name" value="NEUROPEPTIDE SIFAMIDE RECEPTOR"/>
    <property type="match status" value="1"/>
</dbReference>
<comment type="similarity">
    <text evidence="7">Belongs to the G-protein coupled receptor 1 family.</text>
</comment>
<dbReference type="OrthoDB" id="5975505at2759"/>
<keyword evidence="5 8" id="KW-0472">Membrane</keyword>
<proteinExistence type="inferred from homology"/>
<evidence type="ECO:0000313" key="10">
    <source>
        <dbReference type="EMBL" id="CAG5121793.1"/>
    </source>
</evidence>
<feature type="non-terminal residue" evidence="10">
    <location>
        <position position="1"/>
    </location>
</feature>
<reference evidence="10" key="1">
    <citation type="submission" date="2021-04" db="EMBL/GenBank/DDBJ databases">
        <authorList>
            <consortium name="Molecular Ecology Group"/>
        </authorList>
    </citation>
    <scope>NUCLEOTIDE SEQUENCE</scope>
</reference>
<dbReference type="GO" id="GO:0005886">
    <property type="term" value="C:plasma membrane"/>
    <property type="evidence" value="ECO:0007669"/>
    <property type="project" value="UniProtKB-SubCell"/>
</dbReference>
<evidence type="ECO:0000256" key="4">
    <source>
        <dbReference type="ARBA" id="ARBA00022989"/>
    </source>
</evidence>
<feature type="transmembrane region" description="Helical" evidence="8">
    <location>
        <begin position="12"/>
        <end position="31"/>
    </location>
</feature>
<evidence type="ECO:0000256" key="3">
    <source>
        <dbReference type="ARBA" id="ARBA00022692"/>
    </source>
</evidence>
<evidence type="ECO:0000256" key="1">
    <source>
        <dbReference type="ARBA" id="ARBA00004651"/>
    </source>
</evidence>
<dbReference type="GO" id="GO:0004930">
    <property type="term" value="F:G protein-coupled receptor activity"/>
    <property type="evidence" value="ECO:0007669"/>
    <property type="project" value="UniProtKB-KW"/>
</dbReference>
<dbReference type="InterPro" id="IPR000276">
    <property type="entry name" value="GPCR_Rhodpsn"/>
</dbReference>
<dbReference type="EMBL" id="CAJHNH020001164">
    <property type="protein sequence ID" value="CAG5121793.1"/>
    <property type="molecule type" value="Genomic_DNA"/>
</dbReference>
<evidence type="ECO:0000256" key="6">
    <source>
        <dbReference type="ARBA" id="ARBA00023170"/>
    </source>
</evidence>
<organism evidence="10 11">
    <name type="scientific">Candidula unifasciata</name>
    <dbReference type="NCBI Taxonomy" id="100452"/>
    <lineage>
        <taxon>Eukaryota</taxon>
        <taxon>Metazoa</taxon>
        <taxon>Spiralia</taxon>
        <taxon>Lophotrochozoa</taxon>
        <taxon>Mollusca</taxon>
        <taxon>Gastropoda</taxon>
        <taxon>Heterobranchia</taxon>
        <taxon>Euthyneura</taxon>
        <taxon>Panpulmonata</taxon>
        <taxon>Eupulmonata</taxon>
        <taxon>Stylommatophora</taxon>
        <taxon>Helicina</taxon>
        <taxon>Helicoidea</taxon>
        <taxon>Geomitridae</taxon>
        <taxon>Candidula</taxon>
    </lineage>
</organism>
<feature type="transmembrane region" description="Helical" evidence="8">
    <location>
        <begin position="150"/>
        <end position="172"/>
    </location>
</feature>
<comment type="caution">
    <text evidence="10">The sequence shown here is derived from an EMBL/GenBank/DDBJ whole genome shotgun (WGS) entry which is preliminary data.</text>
</comment>
<keyword evidence="7" id="KW-0807">Transducer</keyword>
<feature type="transmembrane region" description="Helical" evidence="8">
    <location>
        <begin position="99"/>
        <end position="129"/>
    </location>
</feature>
<evidence type="ECO:0000256" key="2">
    <source>
        <dbReference type="ARBA" id="ARBA00022475"/>
    </source>
</evidence>
<keyword evidence="2" id="KW-1003">Cell membrane</keyword>
<dbReference type="GO" id="GO:0042277">
    <property type="term" value="F:peptide binding"/>
    <property type="evidence" value="ECO:0007669"/>
    <property type="project" value="TreeGrafter"/>
</dbReference>
<dbReference type="CDD" id="cd14993">
    <property type="entry name" value="7tmA_CCKR-like"/>
    <property type="match status" value="1"/>
</dbReference>
<comment type="subcellular location">
    <subcellularLocation>
        <location evidence="1">Cell membrane</location>
        <topology evidence="1">Multi-pass membrane protein</topology>
    </subcellularLocation>
</comment>
<keyword evidence="11" id="KW-1185">Reference proteome</keyword>
<feature type="transmembrane region" description="Helical" evidence="8">
    <location>
        <begin position="52"/>
        <end position="71"/>
    </location>
</feature>
<feature type="domain" description="G-protein coupled receptors family 1 profile" evidence="9">
    <location>
        <begin position="1"/>
        <end position="212"/>
    </location>
</feature>
<evidence type="ECO:0000256" key="5">
    <source>
        <dbReference type="ARBA" id="ARBA00023136"/>
    </source>
</evidence>
<evidence type="ECO:0000256" key="8">
    <source>
        <dbReference type="SAM" id="Phobius"/>
    </source>
</evidence>
<dbReference type="PRINTS" id="PR00237">
    <property type="entry name" value="GPCRRHODOPSN"/>
</dbReference>
<dbReference type="Proteomes" id="UP000678393">
    <property type="component" value="Unassembled WGS sequence"/>
</dbReference>
<keyword evidence="4 8" id="KW-1133">Transmembrane helix</keyword>
<dbReference type="PROSITE" id="PS50262">
    <property type="entry name" value="G_PROTEIN_RECEP_F1_2"/>
    <property type="match status" value="1"/>
</dbReference>
<protein>
    <recommendedName>
        <fullName evidence="9">G-protein coupled receptors family 1 profile domain-containing protein</fullName>
    </recommendedName>
</protein>
<keyword evidence="3 7" id="KW-0812">Transmembrane</keyword>
<dbReference type="Pfam" id="PF00001">
    <property type="entry name" value="7tm_1"/>
    <property type="match status" value="1"/>
</dbReference>
<dbReference type="SUPFAM" id="SSF81321">
    <property type="entry name" value="Family A G protein-coupled receptor-like"/>
    <property type="match status" value="1"/>
</dbReference>
<evidence type="ECO:0000256" key="7">
    <source>
        <dbReference type="RuleBase" id="RU000688"/>
    </source>
</evidence>
<dbReference type="AlphaFoldDB" id="A0A8S3YXD4"/>
<dbReference type="PROSITE" id="PS00237">
    <property type="entry name" value="G_PROTEIN_RECEP_F1_1"/>
    <property type="match status" value="1"/>
</dbReference>
<gene>
    <name evidence="10" type="ORF">CUNI_LOCUS7351</name>
</gene>
<dbReference type="PANTHER" id="PTHR24241">
    <property type="entry name" value="NEUROPEPTIDE RECEPTOR-RELATED G-PROTEIN COUPLED RECEPTOR"/>
    <property type="match status" value="1"/>
</dbReference>
<dbReference type="Gene3D" id="1.20.1070.10">
    <property type="entry name" value="Rhodopsin 7-helix transmembrane proteins"/>
    <property type="match status" value="1"/>
</dbReference>
<name>A0A8S3YXD4_9EUPU</name>
<dbReference type="InterPro" id="IPR017452">
    <property type="entry name" value="GPCR_Rhodpsn_7TM"/>
</dbReference>
<keyword evidence="7" id="KW-0297">G-protein coupled receptor</keyword>
<accession>A0A8S3YXD4</accession>
<keyword evidence="6 7" id="KW-0675">Receptor</keyword>
<evidence type="ECO:0000259" key="9">
    <source>
        <dbReference type="PROSITE" id="PS50262"/>
    </source>
</evidence>